<name>A0A933SC29_UNCEI</name>
<dbReference type="PROSITE" id="PS51257">
    <property type="entry name" value="PROKAR_LIPOPROTEIN"/>
    <property type="match status" value="1"/>
</dbReference>
<gene>
    <name evidence="2" type="ORF">HZA61_03405</name>
</gene>
<dbReference type="Proteomes" id="UP000696931">
    <property type="component" value="Unassembled WGS sequence"/>
</dbReference>
<dbReference type="PANTHER" id="PTHR36842">
    <property type="entry name" value="PROTEIN TOLB HOMOLOG"/>
    <property type="match status" value="1"/>
</dbReference>
<evidence type="ECO:0000256" key="1">
    <source>
        <dbReference type="ARBA" id="ARBA00009820"/>
    </source>
</evidence>
<dbReference type="Gene3D" id="2.120.10.30">
    <property type="entry name" value="TolB, C-terminal domain"/>
    <property type="match status" value="2"/>
</dbReference>
<evidence type="ECO:0000313" key="3">
    <source>
        <dbReference type="Proteomes" id="UP000696931"/>
    </source>
</evidence>
<dbReference type="PANTHER" id="PTHR36842:SF1">
    <property type="entry name" value="PROTEIN TOLB"/>
    <property type="match status" value="1"/>
</dbReference>
<dbReference type="InterPro" id="IPR011042">
    <property type="entry name" value="6-blade_b-propeller_TolB-like"/>
</dbReference>
<dbReference type="AlphaFoldDB" id="A0A933SC29"/>
<proteinExistence type="inferred from homology"/>
<comment type="caution">
    <text evidence="2">The sequence shown here is derived from an EMBL/GenBank/DDBJ whole genome shotgun (WGS) entry which is preliminary data.</text>
</comment>
<protein>
    <submittedName>
        <fullName evidence="2">PD40 domain-containing protein</fullName>
    </submittedName>
</protein>
<reference evidence="2" key="1">
    <citation type="submission" date="2020-07" db="EMBL/GenBank/DDBJ databases">
        <title>Huge and variable diversity of episymbiotic CPR bacteria and DPANN archaea in groundwater ecosystems.</title>
        <authorList>
            <person name="He C.Y."/>
            <person name="Keren R."/>
            <person name="Whittaker M."/>
            <person name="Farag I.F."/>
            <person name="Doudna J."/>
            <person name="Cate J.H.D."/>
            <person name="Banfield J.F."/>
        </authorList>
    </citation>
    <scope>NUCLEOTIDE SEQUENCE</scope>
    <source>
        <strain evidence="2">NC_groundwater_1813_Pr3_B-0.1um_71_17</strain>
    </source>
</reference>
<evidence type="ECO:0000313" key="2">
    <source>
        <dbReference type="EMBL" id="MBI5168515.1"/>
    </source>
</evidence>
<dbReference type="Pfam" id="PF07676">
    <property type="entry name" value="PD40"/>
    <property type="match status" value="3"/>
</dbReference>
<accession>A0A933SC29</accession>
<dbReference type="EMBL" id="JACRIW010000028">
    <property type="protein sequence ID" value="MBI5168515.1"/>
    <property type="molecule type" value="Genomic_DNA"/>
</dbReference>
<sequence>MTRNLTAILLTWALLGLTGCGIVGQQSGTRVGDTDGEHLVAFATDRTGTYDVALYDLDAGGFRGLPNLNSTTAADVEPAISEDGYLVAFVSQRASGLGSAGGTDICMYGRGSESLLDVPNLNTTANESAPRFAYDNVKLAFVRDSAGWKRVRLYDPRGDSLVNAPGITSVGAWHDDRPCPDLHGDRIAFVSDRSGANHVHVWNRVGGLASPAGLTTDGEDGEPSLSSNGRWLAFASTRSGGAGGGDVYLYDLTNSAFVRLPRLNTAGDERFPSVNAAGTRLMVQARATGSDDWDLWSWALSDSTLRQPTNLSDATANDTQPHLRWR</sequence>
<organism evidence="2 3">
    <name type="scientific">Eiseniibacteriota bacterium</name>
    <dbReference type="NCBI Taxonomy" id="2212470"/>
    <lineage>
        <taxon>Bacteria</taxon>
        <taxon>Candidatus Eiseniibacteriota</taxon>
    </lineage>
</organism>
<comment type="similarity">
    <text evidence="1">Belongs to the TolB family.</text>
</comment>
<dbReference type="InterPro" id="IPR011659">
    <property type="entry name" value="WD40"/>
</dbReference>
<dbReference type="SUPFAM" id="SSF82171">
    <property type="entry name" value="DPP6 N-terminal domain-like"/>
    <property type="match status" value="1"/>
</dbReference>